<reference evidence="4 5" key="1">
    <citation type="journal article" date="2022" name="Int. J. Syst. Evol. Microbiol.">
        <title>Neobacillus kokaensis sp. nov., isolated from soil.</title>
        <authorList>
            <person name="Yuki K."/>
            <person name="Matsubara H."/>
            <person name="Yamaguchi S."/>
        </authorList>
    </citation>
    <scope>NUCLEOTIDE SEQUENCE [LARGE SCALE GENOMIC DNA]</scope>
    <source>
        <strain evidence="4 5">LOB 377</strain>
    </source>
</reference>
<dbReference type="PANTHER" id="PTHR11365:SF23">
    <property type="entry name" value="HYPOTHETICAL 5-OXOPROLINASE (EUROFUNG)-RELATED"/>
    <property type="match status" value="1"/>
</dbReference>
<dbReference type="Pfam" id="PF05378">
    <property type="entry name" value="Hydant_A_N"/>
    <property type="match status" value="1"/>
</dbReference>
<organism evidence="4 5">
    <name type="scientific">Neobacillus kokaensis</name>
    <dbReference type="NCBI Taxonomy" id="2759023"/>
    <lineage>
        <taxon>Bacteria</taxon>
        <taxon>Bacillati</taxon>
        <taxon>Bacillota</taxon>
        <taxon>Bacilli</taxon>
        <taxon>Bacillales</taxon>
        <taxon>Bacillaceae</taxon>
        <taxon>Neobacillus</taxon>
    </lineage>
</organism>
<feature type="domain" description="Hydantoinase A/oxoprolinase" evidence="1">
    <location>
        <begin position="210"/>
        <end position="498"/>
    </location>
</feature>
<proteinExistence type="predicted"/>
<dbReference type="InterPro" id="IPR043129">
    <property type="entry name" value="ATPase_NBD"/>
</dbReference>
<sequence>MKSYTIGIDVGGTFTDFLVLNSEDQTQMIEKISSTPADPSIGVLNGLSLIAKKLEMETKELLENTKLIVHGTTVSTNAVLTSTGAKTALLTTKGFRDILQMRRGVRSKEHLYNNKYVAPPPLVTRDLVIGIDERTDLNGEIMKEVREEEILEAVEWFKEEEVQSVSICFMHSYANPENEQKAKELVQKHMPEAYVTISTDAAPVVRLYNRVSTVAMNAYVGPILKKYMDRLIEKLKQNGFINGELLIMQSNGGVTNPLTVSRIPASTVLSGPAAGPVSGSAFAQASGYDKAIVVDMGGTSFEASIIEDGQVAIKKEGEINRNLISLPMASIHTIGSGGGSIAWIDSGGLLRVGPQSAGASPGPACYGRGGVEPACTDANLVLGYLSPDFFLGGTMEIDINLSNQAIEKYIAQPLKMSVEEAAYGIYQISNLNMANGVKEVTIQNGYDPRDFPLVVAGGAGPIHAAMIARELGMKEIIIPTFSSVLCAVGMLASQLRHDYVKSFQKTWENTVFSDVIKVLENDRKNGTEALLSEGVIMEDQIIMVGLDMRYSGQHYEVTIEVPENEILAGNKVFVEEKFHEENERLYGFNLKGHNIEVVNVRLSCLGNYTQFSPQQIDLLGDERLVPKTERQIFDPVLRKEINSPVFDGDNMKAGAKISGPAIVEMTTTTIVVPYQFEIFLDQNGTFIMKDKIAEFEKGEELNGSNISVSHL</sequence>
<evidence type="ECO:0000259" key="2">
    <source>
        <dbReference type="Pfam" id="PF05378"/>
    </source>
</evidence>
<feature type="domain" description="Hydantoinase/oxoprolinase N-terminal" evidence="2">
    <location>
        <begin position="6"/>
        <end position="189"/>
    </location>
</feature>
<dbReference type="InterPro" id="IPR008040">
    <property type="entry name" value="Hydant_A_N"/>
</dbReference>
<dbReference type="EMBL" id="BNDS01000015">
    <property type="protein sequence ID" value="GHH99810.1"/>
    <property type="molecule type" value="Genomic_DNA"/>
</dbReference>
<evidence type="ECO:0000313" key="4">
    <source>
        <dbReference type="EMBL" id="GHH99810.1"/>
    </source>
</evidence>
<gene>
    <name evidence="4" type="ORF">AM1BK_33530</name>
</gene>
<dbReference type="InterPro" id="IPR002821">
    <property type="entry name" value="Hydantoinase_A"/>
</dbReference>
<dbReference type="InterPro" id="IPR049517">
    <property type="entry name" value="ACX-like_C"/>
</dbReference>
<comment type="caution">
    <text evidence="4">The sequence shown here is derived from an EMBL/GenBank/DDBJ whole genome shotgun (WGS) entry which is preliminary data.</text>
</comment>
<feature type="domain" description="Acetophenone carboxylase-like C-terminal" evidence="3">
    <location>
        <begin position="519"/>
        <end position="689"/>
    </location>
</feature>
<dbReference type="Proteomes" id="UP000637074">
    <property type="component" value="Unassembled WGS sequence"/>
</dbReference>
<evidence type="ECO:0000313" key="5">
    <source>
        <dbReference type="Proteomes" id="UP000637074"/>
    </source>
</evidence>
<dbReference type="SUPFAM" id="SSF53067">
    <property type="entry name" value="Actin-like ATPase domain"/>
    <property type="match status" value="1"/>
</dbReference>
<accession>A0ABQ3N7H9</accession>
<dbReference type="InterPro" id="IPR045079">
    <property type="entry name" value="Oxoprolinase-like"/>
</dbReference>
<protein>
    <submittedName>
        <fullName evidence="4">5-oxoprolinase</fullName>
    </submittedName>
</protein>
<dbReference type="Pfam" id="PF19278">
    <property type="entry name" value="Hydant_A_C"/>
    <property type="match status" value="1"/>
</dbReference>
<dbReference type="RefSeq" id="WP_191274731.1">
    <property type="nucleotide sequence ID" value="NZ_BNDS01000015.1"/>
</dbReference>
<name>A0ABQ3N7H9_9BACI</name>
<dbReference type="Pfam" id="PF01968">
    <property type="entry name" value="Hydantoinase_A"/>
    <property type="match status" value="1"/>
</dbReference>
<evidence type="ECO:0000259" key="1">
    <source>
        <dbReference type="Pfam" id="PF01968"/>
    </source>
</evidence>
<evidence type="ECO:0000259" key="3">
    <source>
        <dbReference type="Pfam" id="PF19278"/>
    </source>
</evidence>
<dbReference type="PANTHER" id="PTHR11365">
    <property type="entry name" value="5-OXOPROLINASE RELATED"/>
    <property type="match status" value="1"/>
</dbReference>
<keyword evidence="5" id="KW-1185">Reference proteome</keyword>